<evidence type="ECO:0000256" key="2">
    <source>
        <dbReference type="ARBA" id="ARBA00022679"/>
    </source>
</evidence>
<evidence type="ECO:0000313" key="7">
    <source>
        <dbReference type="Proteomes" id="UP000249402"/>
    </source>
</evidence>
<dbReference type="GO" id="GO:0043386">
    <property type="term" value="P:mycotoxin biosynthetic process"/>
    <property type="evidence" value="ECO:0007669"/>
    <property type="project" value="UniProtKB-ARBA"/>
</dbReference>
<evidence type="ECO:0000313" key="6">
    <source>
        <dbReference type="EMBL" id="RAK98472.1"/>
    </source>
</evidence>
<dbReference type="Proteomes" id="UP000249402">
    <property type="component" value="Unassembled WGS sequence"/>
</dbReference>
<dbReference type="Pfam" id="PF00348">
    <property type="entry name" value="polyprenyl_synt"/>
    <property type="match status" value="1"/>
</dbReference>
<dbReference type="OrthoDB" id="10257492at2759"/>
<dbReference type="GO" id="GO:0004161">
    <property type="term" value="F:dimethylallyltranstransferase activity"/>
    <property type="evidence" value="ECO:0007669"/>
    <property type="project" value="TreeGrafter"/>
</dbReference>
<gene>
    <name evidence="6" type="ORF">BO80DRAFT_495499</name>
</gene>
<dbReference type="PROSITE" id="PS00723">
    <property type="entry name" value="POLYPRENYL_SYNTHASE_1"/>
    <property type="match status" value="1"/>
</dbReference>
<dbReference type="GO" id="GO:0004337">
    <property type="term" value="F:(2E,6E)-farnesyl diphosphate synthase activity"/>
    <property type="evidence" value="ECO:0007669"/>
    <property type="project" value="TreeGrafter"/>
</dbReference>
<dbReference type="RefSeq" id="XP_025572800.1">
    <property type="nucleotide sequence ID" value="XM_025723950.1"/>
</dbReference>
<evidence type="ECO:0000256" key="5">
    <source>
        <dbReference type="RuleBase" id="RU004466"/>
    </source>
</evidence>
<dbReference type="GO" id="GO:0046165">
    <property type="term" value="P:alcohol biosynthetic process"/>
    <property type="evidence" value="ECO:0007669"/>
    <property type="project" value="UniProtKB-ARBA"/>
</dbReference>
<dbReference type="InterPro" id="IPR000092">
    <property type="entry name" value="Polyprenyl_synt"/>
</dbReference>
<organism evidence="6 7">
    <name type="scientific">Aspergillus ibericus CBS 121593</name>
    <dbReference type="NCBI Taxonomy" id="1448316"/>
    <lineage>
        <taxon>Eukaryota</taxon>
        <taxon>Fungi</taxon>
        <taxon>Dikarya</taxon>
        <taxon>Ascomycota</taxon>
        <taxon>Pezizomycotina</taxon>
        <taxon>Eurotiomycetes</taxon>
        <taxon>Eurotiomycetidae</taxon>
        <taxon>Eurotiales</taxon>
        <taxon>Aspergillaceae</taxon>
        <taxon>Aspergillus</taxon>
        <taxon>Aspergillus subgen. Circumdati</taxon>
    </lineage>
</organism>
<evidence type="ECO:0000256" key="4">
    <source>
        <dbReference type="ARBA" id="ARBA00022842"/>
    </source>
</evidence>
<dbReference type="InterPro" id="IPR039702">
    <property type="entry name" value="FPS1-like"/>
</dbReference>
<keyword evidence="3" id="KW-0479">Metal-binding</keyword>
<comment type="similarity">
    <text evidence="5">Belongs to the FPP/GGPP synthase family.</text>
</comment>
<name>A0A395GSV9_9EURO</name>
<dbReference type="Gene3D" id="1.10.600.10">
    <property type="entry name" value="Farnesyl Diphosphate Synthase"/>
    <property type="match status" value="1"/>
</dbReference>
<reference evidence="6 7" key="1">
    <citation type="submission" date="2018-02" db="EMBL/GenBank/DDBJ databases">
        <title>The genomes of Aspergillus section Nigri reveals drivers in fungal speciation.</title>
        <authorList>
            <consortium name="DOE Joint Genome Institute"/>
            <person name="Vesth T.C."/>
            <person name="Nybo J."/>
            <person name="Theobald S."/>
            <person name="Brandl J."/>
            <person name="Frisvad J.C."/>
            <person name="Nielsen K.F."/>
            <person name="Lyhne E.K."/>
            <person name="Kogle M.E."/>
            <person name="Kuo A."/>
            <person name="Riley R."/>
            <person name="Clum A."/>
            <person name="Nolan M."/>
            <person name="Lipzen A."/>
            <person name="Salamov A."/>
            <person name="Henrissat B."/>
            <person name="Wiebenga A."/>
            <person name="De vries R.P."/>
            <person name="Grigoriev I.V."/>
            <person name="Mortensen U.H."/>
            <person name="Andersen M.R."/>
            <person name="Baker S.E."/>
        </authorList>
    </citation>
    <scope>NUCLEOTIDE SEQUENCE [LARGE SCALE GENOMIC DNA]</scope>
    <source>
        <strain evidence="6 7">CBS 121593</strain>
    </source>
</reference>
<sequence length="317" mass="36026">MPMEMDRERFAAMFPAVLEDALSYARSIHTPPEALAWLQKNITHNTTSGKHLRGLLIPNTHAHSLSRPLTSPEYTLSAKLGWLLELLQASFLIPDDIEDHDTVRRGKASWHAVPGVGMKAINDAALLQSIVFYLLRRYLKGTCRWYVQIVELLHEVVFRIGLGLNGISEGRCEVIARMKTAYYTIYAPVVVGMYLGGVGTEENLERMRRIALRLGIYYQESGRDIKDGKCSWLIVEALGRVNNVQRGVLECYGSGEPGAVERVQAVFREVGMKRVFEEFEEEFIERMRRDVADIDKSTGLEKGIFVDIMGIMYRRDK</sequence>
<dbReference type="GO" id="GO:0046872">
    <property type="term" value="F:metal ion binding"/>
    <property type="evidence" value="ECO:0007669"/>
    <property type="project" value="UniProtKB-KW"/>
</dbReference>
<dbReference type="PANTHER" id="PTHR11525">
    <property type="entry name" value="FARNESYL-PYROPHOSPHATE SYNTHETASE"/>
    <property type="match status" value="1"/>
</dbReference>
<dbReference type="VEuPathDB" id="FungiDB:BO80DRAFT_495499"/>
<dbReference type="SUPFAM" id="SSF48576">
    <property type="entry name" value="Terpenoid synthases"/>
    <property type="match status" value="1"/>
</dbReference>
<dbReference type="AlphaFoldDB" id="A0A395GSV9"/>
<proteinExistence type="inferred from homology"/>
<evidence type="ECO:0000256" key="1">
    <source>
        <dbReference type="ARBA" id="ARBA00001946"/>
    </source>
</evidence>
<keyword evidence="4" id="KW-0460">Magnesium</keyword>
<evidence type="ECO:0000256" key="3">
    <source>
        <dbReference type="ARBA" id="ARBA00022723"/>
    </source>
</evidence>
<accession>A0A395GSV9</accession>
<keyword evidence="7" id="KW-1185">Reference proteome</keyword>
<keyword evidence="2 5" id="KW-0808">Transferase</keyword>
<dbReference type="InterPro" id="IPR033749">
    <property type="entry name" value="Polyprenyl_synt_CS"/>
</dbReference>
<dbReference type="STRING" id="1448316.A0A395GSV9"/>
<dbReference type="GO" id="GO:0005737">
    <property type="term" value="C:cytoplasm"/>
    <property type="evidence" value="ECO:0007669"/>
    <property type="project" value="TreeGrafter"/>
</dbReference>
<dbReference type="GeneID" id="37228815"/>
<dbReference type="InterPro" id="IPR008949">
    <property type="entry name" value="Isoprenoid_synthase_dom_sf"/>
</dbReference>
<dbReference type="EMBL" id="KZ824453">
    <property type="protein sequence ID" value="RAK98472.1"/>
    <property type="molecule type" value="Genomic_DNA"/>
</dbReference>
<dbReference type="GO" id="GO:0045337">
    <property type="term" value="P:farnesyl diphosphate biosynthetic process"/>
    <property type="evidence" value="ECO:0007669"/>
    <property type="project" value="TreeGrafter"/>
</dbReference>
<protein>
    <submittedName>
        <fullName evidence="6">Farnesyl pyrophosphate synthetase</fullName>
    </submittedName>
</protein>
<dbReference type="PANTHER" id="PTHR11525:SF0">
    <property type="entry name" value="FARNESYL PYROPHOSPHATE SYNTHASE"/>
    <property type="match status" value="1"/>
</dbReference>
<comment type="cofactor">
    <cofactor evidence="1">
        <name>Mg(2+)</name>
        <dbReference type="ChEBI" id="CHEBI:18420"/>
    </cofactor>
</comment>